<evidence type="ECO:0000256" key="1">
    <source>
        <dbReference type="SAM" id="MobiDB-lite"/>
    </source>
</evidence>
<feature type="compositionally biased region" description="Basic residues" evidence="1">
    <location>
        <begin position="13"/>
        <end position="27"/>
    </location>
</feature>
<feature type="region of interest" description="Disordered" evidence="1">
    <location>
        <begin position="1"/>
        <end position="38"/>
    </location>
</feature>
<reference evidence="2" key="2">
    <citation type="journal article" date="2015" name="Data Brief">
        <title>Shoot transcriptome of the giant reed, Arundo donax.</title>
        <authorList>
            <person name="Barrero R.A."/>
            <person name="Guerrero F.D."/>
            <person name="Moolhuijzen P."/>
            <person name="Goolsby J.A."/>
            <person name="Tidwell J."/>
            <person name="Bellgard S.E."/>
            <person name="Bellgard M.I."/>
        </authorList>
    </citation>
    <scope>NUCLEOTIDE SEQUENCE</scope>
    <source>
        <tissue evidence="2">Shoot tissue taken approximately 20 cm above the soil surface</tissue>
    </source>
</reference>
<evidence type="ECO:0000313" key="2">
    <source>
        <dbReference type="EMBL" id="JAD51728.1"/>
    </source>
</evidence>
<dbReference type="AlphaFoldDB" id="A0A0A9APD6"/>
<protein>
    <submittedName>
        <fullName evidence="2">Uncharacterized protein</fullName>
    </submittedName>
</protein>
<feature type="region of interest" description="Disordered" evidence="1">
    <location>
        <begin position="56"/>
        <end position="76"/>
    </location>
</feature>
<proteinExistence type="predicted"/>
<organism evidence="2">
    <name type="scientific">Arundo donax</name>
    <name type="common">Giant reed</name>
    <name type="synonym">Donax arundinaceus</name>
    <dbReference type="NCBI Taxonomy" id="35708"/>
    <lineage>
        <taxon>Eukaryota</taxon>
        <taxon>Viridiplantae</taxon>
        <taxon>Streptophyta</taxon>
        <taxon>Embryophyta</taxon>
        <taxon>Tracheophyta</taxon>
        <taxon>Spermatophyta</taxon>
        <taxon>Magnoliopsida</taxon>
        <taxon>Liliopsida</taxon>
        <taxon>Poales</taxon>
        <taxon>Poaceae</taxon>
        <taxon>PACMAD clade</taxon>
        <taxon>Arundinoideae</taxon>
        <taxon>Arundineae</taxon>
        <taxon>Arundo</taxon>
    </lineage>
</organism>
<accession>A0A0A9APD6</accession>
<sequence length="121" mass="13991">MTGNTEPQPPVATRRRERRTRPARRRTPPGPPRAGSSWYRCSQYRSRNRQVPCIAPRSDRRPCSSTAPPLRPAPCSRRRCRCGAMPSRHASAQRTSKEIRSTLQRLRLDRTEIAWNEITEN</sequence>
<name>A0A0A9APD6_ARUDO</name>
<reference evidence="2" key="1">
    <citation type="submission" date="2014-09" db="EMBL/GenBank/DDBJ databases">
        <authorList>
            <person name="Magalhaes I.L.F."/>
            <person name="Oliveira U."/>
            <person name="Santos F.R."/>
            <person name="Vidigal T.H.D.A."/>
            <person name="Brescovit A.D."/>
            <person name="Santos A.J."/>
        </authorList>
    </citation>
    <scope>NUCLEOTIDE SEQUENCE</scope>
    <source>
        <tissue evidence="2">Shoot tissue taken approximately 20 cm above the soil surface</tissue>
    </source>
</reference>
<dbReference type="EMBL" id="GBRH01246167">
    <property type="protein sequence ID" value="JAD51728.1"/>
    <property type="molecule type" value="Transcribed_RNA"/>
</dbReference>